<feature type="region of interest" description="Disordered" evidence="1">
    <location>
        <begin position="128"/>
        <end position="153"/>
    </location>
</feature>
<comment type="caution">
    <text evidence="2">The sequence shown here is derived from an EMBL/GenBank/DDBJ whole genome shotgun (WGS) entry which is preliminary data.</text>
</comment>
<sequence length="231" mass="24431">MSEQPPAAPARKSRFTWVRAATDRVPTAWFAAIGTGVFLAATAAFGGLAEATPPPLAELKPGEAHVTDMRTLTVVKAVLIDELPGSGTWPEDGERVLAVVVDVTNNWDQPLRTTGAWSVEESFSIKGLESDRDLGDDEKDPGPSVARYDDTTLGPALQPGVPAKIVYSWAVDADDYQAGDELEVALDDMTLYTASFVAQGSNWQDPVPTATMSLPIEDVGAGVEEEGSGDG</sequence>
<protein>
    <recommendedName>
        <fullName evidence="4">DUF4352 domain-containing protein</fullName>
    </recommendedName>
</protein>
<evidence type="ECO:0000256" key="1">
    <source>
        <dbReference type="SAM" id="MobiDB-lite"/>
    </source>
</evidence>
<evidence type="ECO:0008006" key="4">
    <source>
        <dbReference type="Google" id="ProtNLM"/>
    </source>
</evidence>
<organism evidence="2 3">
    <name type="scientific">Microbacterium helvum</name>
    <dbReference type="NCBI Taxonomy" id="2773713"/>
    <lineage>
        <taxon>Bacteria</taxon>
        <taxon>Bacillati</taxon>
        <taxon>Actinomycetota</taxon>
        <taxon>Actinomycetes</taxon>
        <taxon>Micrococcales</taxon>
        <taxon>Microbacteriaceae</taxon>
        <taxon>Microbacterium</taxon>
    </lineage>
</organism>
<name>A0ABR8NJ24_9MICO</name>
<accession>A0ABR8NJ24</accession>
<gene>
    <name evidence="2" type="ORF">IF188_02975</name>
</gene>
<dbReference type="RefSeq" id="WP_191170255.1">
    <property type="nucleotide sequence ID" value="NZ_JACXZS010000001.1"/>
</dbReference>
<dbReference type="Proteomes" id="UP000598426">
    <property type="component" value="Unassembled WGS sequence"/>
</dbReference>
<evidence type="ECO:0000313" key="2">
    <source>
        <dbReference type="EMBL" id="MBD3940660.1"/>
    </source>
</evidence>
<dbReference type="EMBL" id="JACXZS010000001">
    <property type="protein sequence ID" value="MBD3940660.1"/>
    <property type="molecule type" value="Genomic_DNA"/>
</dbReference>
<reference evidence="2 3" key="1">
    <citation type="submission" date="2020-09" db="EMBL/GenBank/DDBJ databases">
        <title>Isolation and identification of active actinomycetes.</title>
        <authorList>
            <person name="Li X."/>
        </authorList>
    </citation>
    <scope>NUCLEOTIDE SEQUENCE [LARGE SCALE GENOMIC DNA]</scope>
    <source>
        <strain evidence="2 3">NEAU-LLC</strain>
    </source>
</reference>
<evidence type="ECO:0000313" key="3">
    <source>
        <dbReference type="Proteomes" id="UP000598426"/>
    </source>
</evidence>
<proteinExistence type="predicted"/>
<keyword evidence="3" id="KW-1185">Reference proteome</keyword>